<evidence type="ECO:0000313" key="1">
    <source>
        <dbReference type="EMBL" id="SUZ66670.1"/>
    </source>
</evidence>
<dbReference type="EMBL" id="UINC01000991">
    <property type="protein sequence ID" value="SUZ66670.1"/>
    <property type="molecule type" value="Genomic_DNA"/>
</dbReference>
<dbReference type="Gene3D" id="2.40.160.130">
    <property type="entry name" value="Capsule assembly protein Wzi"/>
    <property type="match status" value="1"/>
</dbReference>
<dbReference type="InterPro" id="IPR026950">
    <property type="entry name" value="Caps_assemb_Wzi"/>
</dbReference>
<feature type="non-terminal residue" evidence="1">
    <location>
        <position position="291"/>
    </location>
</feature>
<protein>
    <recommendedName>
        <fullName evidence="2">Capsule assembly Wzi family protein</fullName>
    </recommendedName>
</protein>
<organism evidence="1">
    <name type="scientific">marine metagenome</name>
    <dbReference type="NCBI Taxonomy" id="408172"/>
    <lineage>
        <taxon>unclassified sequences</taxon>
        <taxon>metagenomes</taxon>
        <taxon>ecological metagenomes</taxon>
    </lineage>
</organism>
<accession>A0A381PIA6</accession>
<name>A0A381PIA6_9ZZZZ</name>
<evidence type="ECO:0008006" key="2">
    <source>
        <dbReference type="Google" id="ProtNLM"/>
    </source>
</evidence>
<sequence>VIAINYLKRTLMLTLFWVLVTFQMDHSEASPWAMPDNLILRNDIQLLVDSGVINIPITTWPLAWGDIAYNLSKTEKELTLLELSALQRIKVALYEEEMGGFSGSTALKLAKNPERITWFNDSVAAKSEIEAETTYLGKRLALNIHVNKQSGETVFDDSYIAMAIGDYTLSLGAKKNWWGPGWGGSLIQSTNTRPIPSISFERNFSDPFESRFLSWIGPWDLSAMIGEMEQDTNFFGMRVGFRPKRNLELGLSTSALFCGENRSCGLSGLGKTLLDRDITIDGADPSVQKSG</sequence>
<reference evidence="1" key="1">
    <citation type="submission" date="2018-05" db="EMBL/GenBank/DDBJ databases">
        <authorList>
            <person name="Lanie J.A."/>
            <person name="Ng W.-L."/>
            <person name="Kazmierczak K.M."/>
            <person name="Andrzejewski T.M."/>
            <person name="Davidsen T.M."/>
            <person name="Wayne K.J."/>
            <person name="Tettelin H."/>
            <person name="Glass J.I."/>
            <person name="Rusch D."/>
            <person name="Podicherti R."/>
            <person name="Tsui H.-C.T."/>
            <person name="Winkler M.E."/>
        </authorList>
    </citation>
    <scope>NUCLEOTIDE SEQUENCE</scope>
</reference>
<dbReference type="InterPro" id="IPR038636">
    <property type="entry name" value="Wzi_sf"/>
</dbReference>
<gene>
    <name evidence="1" type="ORF">METZ01_LOCUS19524</name>
</gene>
<feature type="non-terminal residue" evidence="1">
    <location>
        <position position="1"/>
    </location>
</feature>
<dbReference type="Pfam" id="PF14052">
    <property type="entry name" value="Caps_assemb_Wzi"/>
    <property type="match status" value="1"/>
</dbReference>
<dbReference type="AlphaFoldDB" id="A0A381PIA6"/>
<proteinExistence type="predicted"/>